<dbReference type="GO" id="GO:0030127">
    <property type="term" value="C:COPII vesicle coat"/>
    <property type="evidence" value="ECO:0007669"/>
    <property type="project" value="InterPro"/>
</dbReference>
<dbReference type="InterPro" id="IPR036180">
    <property type="entry name" value="Gelsolin-like_dom_sf"/>
</dbReference>
<evidence type="ECO:0000256" key="3">
    <source>
        <dbReference type="ARBA" id="ARBA00022723"/>
    </source>
</evidence>
<dbReference type="Gene3D" id="1.20.120.730">
    <property type="entry name" value="Sec23/Sec24 helical domain"/>
    <property type="match status" value="1"/>
</dbReference>
<dbReference type="PANTHER" id="PTHR11141">
    <property type="entry name" value="PROTEIN TRANSPORT PROTEIN SEC23"/>
    <property type="match status" value="1"/>
</dbReference>
<organism evidence="18">
    <name type="scientific">Chloropicon roscoffensis</name>
    <dbReference type="NCBI Taxonomy" id="1461544"/>
    <lineage>
        <taxon>Eukaryota</taxon>
        <taxon>Viridiplantae</taxon>
        <taxon>Chlorophyta</taxon>
        <taxon>Chloropicophyceae</taxon>
        <taxon>Chloropicales</taxon>
        <taxon>Chloropicaceae</taxon>
        <taxon>Chloropicon</taxon>
    </lineage>
</organism>
<dbReference type="GO" id="GO:0090110">
    <property type="term" value="P:COPII-coated vesicle cargo loading"/>
    <property type="evidence" value="ECO:0007669"/>
    <property type="project" value="TreeGrafter"/>
</dbReference>
<dbReference type="Pfam" id="PF04810">
    <property type="entry name" value="zf-Sec23_Sec24"/>
    <property type="match status" value="1"/>
</dbReference>
<feature type="domain" description="Zinc finger Sec23/Sec24-type" evidence="14">
    <location>
        <begin position="54"/>
        <end position="92"/>
    </location>
</feature>
<feature type="domain" description="Sec23/Sec24 beta-sandwich" evidence="17">
    <location>
        <begin position="405"/>
        <end position="511"/>
    </location>
</feature>
<feature type="region of interest" description="Disordered" evidence="12">
    <location>
        <begin position="198"/>
        <end position="222"/>
    </location>
</feature>
<dbReference type="Pfam" id="PF04811">
    <property type="entry name" value="Sec23_trunk"/>
    <property type="match status" value="1"/>
</dbReference>
<dbReference type="Gene3D" id="2.60.40.1670">
    <property type="entry name" value="beta-sandwich domain of Sec23/24"/>
    <property type="match status" value="1"/>
</dbReference>
<dbReference type="GO" id="GO:0070971">
    <property type="term" value="C:endoplasmic reticulum exit site"/>
    <property type="evidence" value="ECO:0007669"/>
    <property type="project" value="TreeGrafter"/>
</dbReference>
<dbReference type="SUPFAM" id="SSF82754">
    <property type="entry name" value="C-terminal, gelsolin-like domain of Sec23/24"/>
    <property type="match status" value="1"/>
</dbReference>
<keyword evidence="9 11" id="KW-0968">Cytoplasmic vesicle</keyword>
<dbReference type="InterPro" id="IPR029006">
    <property type="entry name" value="ADF-H/Gelsolin-like_dom_sf"/>
</dbReference>
<dbReference type="Gene3D" id="3.40.20.10">
    <property type="entry name" value="Severin"/>
    <property type="match status" value="1"/>
</dbReference>
<dbReference type="PANTHER" id="PTHR11141:SF0">
    <property type="entry name" value="PROTEIN TRANSPORT PROTEIN SEC23"/>
    <property type="match status" value="1"/>
</dbReference>
<dbReference type="GO" id="GO:0005096">
    <property type="term" value="F:GTPase activator activity"/>
    <property type="evidence" value="ECO:0007669"/>
    <property type="project" value="TreeGrafter"/>
</dbReference>
<dbReference type="FunFam" id="2.30.30.380:FF:000001">
    <property type="entry name" value="Protein transport protein SEC23"/>
    <property type="match status" value="1"/>
</dbReference>
<dbReference type="InterPro" id="IPR006895">
    <property type="entry name" value="Znf_Sec23_Sec24"/>
</dbReference>
<comment type="function">
    <text evidence="10 11">Component of the coat protein complex II (COPII) which promotes the formation of transport vesicles from the endoplasmic reticulum (ER). The coat has two main functions, the physical deformation of the endoplasmic reticulum membrane into vesicles and the selection of cargo molecules.</text>
</comment>
<dbReference type="SUPFAM" id="SSF82919">
    <property type="entry name" value="Zn-finger domain of Sec23/24"/>
    <property type="match status" value="1"/>
</dbReference>
<dbReference type="GO" id="GO:0005789">
    <property type="term" value="C:endoplasmic reticulum membrane"/>
    <property type="evidence" value="ECO:0007669"/>
    <property type="project" value="UniProtKB-SubCell"/>
</dbReference>
<dbReference type="AlphaFoldDB" id="A0A7S3CBK6"/>
<dbReference type="Pfam" id="PF00626">
    <property type="entry name" value="Gelsolin"/>
    <property type="match status" value="1"/>
</dbReference>
<dbReference type="InterPro" id="IPR006900">
    <property type="entry name" value="Sec23/24_helical_dom"/>
</dbReference>
<evidence type="ECO:0000256" key="5">
    <source>
        <dbReference type="ARBA" id="ARBA00022833"/>
    </source>
</evidence>
<dbReference type="CDD" id="cd11287">
    <property type="entry name" value="Sec23_C"/>
    <property type="match status" value="1"/>
</dbReference>
<evidence type="ECO:0000259" key="15">
    <source>
        <dbReference type="Pfam" id="PF04811"/>
    </source>
</evidence>
<keyword evidence="6 11" id="KW-0931">ER-Golgi transport</keyword>
<dbReference type="Gene3D" id="2.30.30.380">
    <property type="entry name" value="Zn-finger domain of Sec23/24"/>
    <property type="match status" value="1"/>
</dbReference>
<dbReference type="EMBL" id="HBHZ01004160">
    <property type="protein sequence ID" value="CAE0190104.1"/>
    <property type="molecule type" value="Transcribed_RNA"/>
</dbReference>
<dbReference type="Gene3D" id="3.40.50.410">
    <property type="entry name" value="von Willebrand factor, type A domain"/>
    <property type="match status" value="1"/>
</dbReference>
<proteinExistence type="inferred from homology"/>
<evidence type="ECO:0000256" key="11">
    <source>
        <dbReference type="RuleBase" id="RU365030"/>
    </source>
</evidence>
<feature type="domain" description="Sec23/Sec24 helical" evidence="16">
    <location>
        <begin position="524"/>
        <end position="622"/>
    </location>
</feature>
<evidence type="ECO:0000256" key="4">
    <source>
        <dbReference type="ARBA" id="ARBA00022824"/>
    </source>
</evidence>
<dbReference type="FunFam" id="1.20.120.730:FF:000005">
    <property type="entry name" value="Protein transport protein SEC23"/>
    <property type="match status" value="1"/>
</dbReference>
<name>A0A7S3CBK6_9CHLO</name>
<dbReference type="Pfam" id="PF04815">
    <property type="entry name" value="Sec23_helical"/>
    <property type="match status" value="1"/>
</dbReference>
<keyword evidence="11" id="KW-0963">Cytoplasm</keyword>
<evidence type="ECO:0000256" key="6">
    <source>
        <dbReference type="ARBA" id="ARBA00022892"/>
    </source>
</evidence>
<dbReference type="InterPro" id="IPR012990">
    <property type="entry name" value="Beta-sandwich_Sec23_24"/>
</dbReference>
<evidence type="ECO:0000259" key="17">
    <source>
        <dbReference type="Pfam" id="PF08033"/>
    </source>
</evidence>
<keyword evidence="2 11" id="KW-0813">Transport</keyword>
<reference evidence="18" key="1">
    <citation type="submission" date="2021-01" db="EMBL/GenBank/DDBJ databases">
        <authorList>
            <person name="Corre E."/>
            <person name="Pelletier E."/>
            <person name="Niang G."/>
            <person name="Scheremetjew M."/>
            <person name="Finn R."/>
            <person name="Kale V."/>
            <person name="Holt S."/>
            <person name="Cochrane G."/>
            <person name="Meng A."/>
            <person name="Brown T."/>
            <person name="Cohen L."/>
        </authorList>
    </citation>
    <scope>NUCLEOTIDE SEQUENCE</scope>
    <source>
        <strain evidence="18">RCC1871</strain>
    </source>
</reference>
<dbReference type="SUPFAM" id="SSF53300">
    <property type="entry name" value="vWA-like"/>
    <property type="match status" value="1"/>
</dbReference>
<keyword evidence="5 11" id="KW-0862">Zinc</keyword>
<comment type="similarity">
    <text evidence="1 11">Belongs to the SEC23/SEC24 family. SEC23 subfamily.</text>
</comment>
<feature type="domain" description="Gelsolin-like" evidence="13">
    <location>
        <begin position="638"/>
        <end position="724"/>
    </location>
</feature>
<dbReference type="InterPro" id="IPR037550">
    <property type="entry name" value="Sec23_C"/>
</dbReference>
<evidence type="ECO:0000256" key="2">
    <source>
        <dbReference type="ARBA" id="ARBA00022448"/>
    </source>
</evidence>
<evidence type="ECO:0000256" key="9">
    <source>
        <dbReference type="ARBA" id="ARBA00023329"/>
    </source>
</evidence>
<dbReference type="SUPFAM" id="SSF81995">
    <property type="entry name" value="beta-sandwich domain of Sec23/24"/>
    <property type="match status" value="1"/>
</dbReference>
<evidence type="ECO:0000256" key="1">
    <source>
        <dbReference type="ARBA" id="ARBA00009210"/>
    </source>
</evidence>
<evidence type="ECO:0000259" key="14">
    <source>
        <dbReference type="Pfam" id="PF04810"/>
    </source>
</evidence>
<evidence type="ECO:0000259" key="13">
    <source>
        <dbReference type="Pfam" id="PF00626"/>
    </source>
</evidence>
<accession>A0A7S3CBK6</accession>
<dbReference type="InterPro" id="IPR007123">
    <property type="entry name" value="Gelsolin-like_dom"/>
</dbReference>
<evidence type="ECO:0000256" key="10">
    <source>
        <dbReference type="ARBA" id="ARBA00025471"/>
    </source>
</evidence>
<dbReference type="FunFam" id="3.40.20.10:FF:000014">
    <property type="entry name" value="Protein transport protein SEC23"/>
    <property type="match status" value="1"/>
</dbReference>
<dbReference type="InterPro" id="IPR036175">
    <property type="entry name" value="Sec23/24_helical_dom_sf"/>
</dbReference>
<evidence type="ECO:0000259" key="16">
    <source>
        <dbReference type="Pfam" id="PF04815"/>
    </source>
</evidence>
<dbReference type="InterPro" id="IPR037364">
    <property type="entry name" value="Sec23"/>
</dbReference>
<protein>
    <recommendedName>
        <fullName evidence="11">Protein transport protein SEC23</fullName>
    </recommendedName>
</protein>
<dbReference type="InterPro" id="IPR036174">
    <property type="entry name" value="Znf_Sec23_Sec24_sf"/>
</dbReference>
<evidence type="ECO:0000313" key="18">
    <source>
        <dbReference type="EMBL" id="CAE0190104.1"/>
    </source>
</evidence>
<evidence type="ECO:0000256" key="12">
    <source>
        <dbReference type="SAM" id="MobiDB-lite"/>
    </source>
</evidence>
<dbReference type="InterPro" id="IPR006896">
    <property type="entry name" value="Sec23/24_trunk_dom"/>
</dbReference>
<feature type="domain" description="Sec23/Sec24 trunk" evidence="15">
    <location>
        <begin position="121"/>
        <end position="392"/>
    </location>
</feature>
<dbReference type="GO" id="GO:0008270">
    <property type="term" value="F:zinc ion binding"/>
    <property type="evidence" value="ECO:0007669"/>
    <property type="project" value="InterPro"/>
</dbReference>
<keyword evidence="3 11" id="KW-0479">Metal-binding</keyword>
<dbReference type="SUPFAM" id="SSF81811">
    <property type="entry name" value="Helical domain of Sec23/24"/>
    <property type="match status" value="1"/>
</dbReference>
<keyword evidence="4 11" id="KW-0256">Endoplasmic reticulum</keyword>
<evidence type="ECO:0000256" key="8">
    <source>
        <dbReference type="ARBA" id="ARBA00023136"/>
    </source>
</evidence>
<comment type="subcellular location">
    <subcellularLocation>
        <location evidence="11">Cytoplasmic vesicle</location>
        <location evidence="11">COPII-coated vesicle membrane</location>
        <topology evidence="11">Peripheral membrane protein</topology>
        <orientation evidence="11">Cytoplasmic side</orientation>
    </subcellularLocation>
    <subcellularLocation>
        <location evidence="11">Endoplasmic reticulum membrane</location>
        <topology evidence="11">Peripheral membrane protein</topology>
        <orientation evidence="11">Cytoplasmic side</orientation>
    </subcellularLocation>
</comment>
<evidence type="ECO:0000256" key="7">
    <source>
        <dbReference type="ARBA" id="ARBA00022927"/>
    </source>
</evidence>
<keyword evidence="8 11" id="KW-0472">Membrane</keyword>
<keyword evidence="7 11" id="KW-0653">Protein transport</keyword>
<dbReference type="FunFam" id="3.40.50.410:FF:000008">
    <property type="entry name" value="Protein transport protein SEC23"/>
    <property type="match status" value="1"/>
</dbReference>
<dbReference type="GO" id="GO:0006886">
    <property type="term" value="P:intracellular protein transport"/>
    <property type="evidence" value="ECO:0007669"/>
    <property type="project" value="InterPro"/>
</dbReference>
<dbReference type="InterPro" id="IPR036465">
    <property type="entry name" value="vWFA_dom_sf"/>
</dbReference>
<dbReference type="Pfam" id="PF08033">
    <property type="entry name" value="Sec23_BS"/>
    <property type="match status" value="1"/>
</dbReference>
<sequence length="768" mass="84185">MADFSELEAREGVRLSWNVWPNTKLEATKCVLPFAALVTPCKKLQDCPVVPYQPVPCRSCGAVLNPFARVDFPGKLWVCPFCYTRNQFPPHYNAISESNLPAELFPNYSAIDYTIPKPGGPQPPAYIFVVDTCVSEDELDTCKGALLQALGLLPENALVGLVTYGTHVQVHEIGFTECAKSWVFQGSKECDPRKVAHQLGLNRGGPGQQQRDHPGAGHQGGSAQPGLGRFLLPLSEGEFVLSDLLENLHVDSFQAPIDKRAARCTGTALQVATALAGACLTPGGSATRIMLFVGGPATVGSGSVVQREKTEAIRSHKDLVKDQAPFFQKATQFYESLAHQLVLQGHTLDVFACALDQVGLAEMKPAIERTGGMVALAESYHHQTFKDSLRQIFLKDEDGLNICSHGTVEVFCSKDIKVSGCVGPCAPLDKKSPLVSENTVGMGGTTVWRLCSLSESTTLCVFFDIVGNKEGPQDAAAMMASQQFFMQFQVKYTTLQGEARMRVITLTRHWTDGGNVQDLLAGFDQEASAVIMARLLSSKMEAEEEFNATRWLDRALIRMCSRLGDYRTEDPTSFQLSPQMSIYPQFMFNLRRSQFVQVFNNSPDETAYFRMVLCCEDAFNSLVMIQPTLTSYSFNGPPEPALLDVASIAADSILLLDAFFQVVVFHGSTIAQWRKAKYQDRPEHAAFSQLLKTPMEDAAEIIKGRFPVPRLVDCDQHGSQARFLLAKLNPSSTYNSSGAGGSAEVIMTDDVSLQVFMDHLRKLAVAPS</sequence>
<gene>
    <name evidence="18" type="ORF">CROS1456_LOCUS3193</name>
</gene>